<dbReference type="InterPro" id="IPR032577">
    <property type="entry name" value="DUF4920"/>
</dbReference>
<sequence length="175" mass="19485">MKKSLVLVASLLVLAACKNNKEAENEVETPQVEETVNEETAANYETFGEKIVADNALNEEQMLEAYKNLKAGDTIEVKFKSTIKDVCQKKGCWMSMELPGEEDSFVRFKDYGFFVPLNAGEQEAVVEGKAFVSETPVAELKHYAKDEGKSQEEIDKITEPEITYGFMANGVLIAQ</sequence>
<dbReference type="RefSeq" id="WP_188620352.1">
    <property type="nucleotide sequence ID" value="NZ_BMJE01000003.1"/>
</dbReference>
<proteinExistence type="predicted"/>
<organism evidence="1 2">
    <name type="scientific">Flavobacterium suaedae</name>
    <dbReference type="NCBI Taxonomy" id="1767027"/>
    <lineage>
        <taxon>Bacteria</taxon>
        <taxon>Pseudomonadati</taxon>
        <taxon>Bacteroidota</taxon>
        <taxon>Flavobacteriia</taxon>
        <taxon>Flavobacteriales</taxon>
        <taxon>Flavobacteriaceae</taxon>
        <taxon>Flavobacterium</taxon>
    </lineage>
</organism>
<protein>
    <recommendedName>
        <fullName evidence="3">DUF4920 domain-containing protein</fullName>
    </recommendedName>
</protein>
<evidence type="ECO:0000313" key="2">
    <source>
        <dbReference type="Proteomes" id="UP000615760"/>
    </source>
</evidence>
<name>A0ABQ1JPQ6_9FLAO</name>
<dbReference type="Pfam" id="PF16267">
    <property type="entry name" value="DUF4920"/>
    <property type="match status" value="1"/>
</dbReference>
<gene>
    <name evidence="1" type="ORF">GCM10007424_11990</name>
</gene>
<reference evidence="2" key="1">
    <citation type="journal article" date="2019" name="Int. J. Syst. Evol. Microbiol.">
        <title>The Global Catalogue of Microorganisms (GCM) 10K type strain sequencing project: providing services to taxonomists for standard genome sequencing and annotation.</title>
        <authorList>
            <consortium name="The Broad Institute Genomics Platform"/>
            <consortium name="The Broad Institute Genome Sequencing Center for Infectious Disease"/>
            <person name="Wu L."/>
            <person name="Ma J."/>
        </authorList>
    </citation>
    <scope>NUCLEOTIDE SEQUENCE [LARGE SCALE GENOMIC DNA]</scope>
    <source>
        <strain evidence="2">CGMCC 1.15461</strain>
    </source>
</reference>
<dbReference type="PROSITE" id="PS51257">
    <property type="entry name" value="PROKAR_LIPOPROTEIN"/>
    <property type="match status" value="1"/>
</dbReference>
<accession>A0ABQ1JPQ6</accession>
<evidence type="ECO:0008006" key="3">
    <source>
        <dbReference type="Google" id="ProtNLM"/>
    </source>
</evidence>
<dbReference type="EMBL" id="BMJE01000003">
    <property type="protein sequence ID" value="GGB73704.1"/>
    <property type="molecule type" value="Genomic_DNA"/>
</dbReference>
<dbReference type="Proteomes" id="UP000615760">
    <property type="component" value="Unassembled WGS sequence"/>
</dbReference>
<comment type="caution">
    <text evidence="1">The sequence shown here is derived from an EMBL/GenBank/DDBJ whole genome shotgun (WGS) entry which is preliminary data.</text>
</comment>
<keyword evidence="2" id="KW-1185">Reference proteome</keyword>
<evidence type="ECO:0000313" key="1">
    <source>
        <dbReference type="EMBL" id="GGB73704.1"/>
    </source>
</evidence>